<feature type="compositionally biased region" description="Polar residues" evidence="1">
    <location>
        <begin position="215"/>
        <end position="230"/>
    </location>
</feature>
<feature type="region of interest" description="Disordered" evidence="1">
    <location>
        <begin position="1"/>
        <end position="21"/>
    </location>
</feature>
<protein>
    <submittedName>
        <fullName evidence="2">Uncharacterized protein</fullName>
    </submittedName>
</protein>
<evidence type="ECO:0000256" key="1">
    <source>
        <dbReference type="SAM" id="MobiDB-lite"/>
    </source>
</evidence>
<dbReference type="Proteomes" id="UP001473302">
    <property type="component" value="Unassembled WGS sequence"/>
</dbReference>
<feature type="compositionally biased region" description="Polar residues" evidence="1">
    <location>
        <begin position="478"/>
        <end position="496"/>
    </location>
</feature>
<sequence>MDAEHLTNIPTAPQQQQQQPTSLLSDVVTVISGARQSANQEFNKFWDKYISKKLADNDTSSSSQYLPIHFTEYDLACIKEGRNIQGRLIPVSNRSQEEEEVCLMDKDMARSSEKRRISLTEDDLSPNILPRTKASKRHAPSPSAQEASYFSSFSIPSPQPVFSNSPPPTFSTPEKATPPPELSSITSSPYRSASRINTMRTSLSPIRSPARKTTIRTSLTPTQSPARRTTIQTSVSPIKYSPERLKNPIVTGSSKSVQRLASEIAIKLSPGGSNPFSPKKEYAATTVNNADPFQSTPLVKTSTDISARKIAVPKTRKLITEEEDECITRMQSKLMKQVAEFISSPVEMFSPKPIRTPCNKKIAALDPPLTTNKSTASVDISDDDNIQLLDVKDIPSPPLPSYFALNHVPSPPPRPEAIVSSPKKTFSTSPLRSLPADPFGRDSILRKQAAVTENEAYRFSSYSKARDHVKSETQLSVISKDNASHGNSSPNKTEPTLTHKLKMRSLVNAIPFCKLRKADTITGPDGITRPNPFWKEIYGGRK</sequence>
<feature type="compositionally biased region" description="Polar residues" evidence="1">
    <location>
        <begin position="422"/>
        <end position="431"/>
    </location>
</feature>
<feature type="region of interest" description="Disordered" evidence="1">
    <location>
        <begin position="413"/>
        <end position="439"/>
    </location>
</feature>
<comment type="caution">
    <text evidence="2">The sequence shown here is derived from an EMBL/GenBank/DDBJ whole genome shotgun (WGS) entry which is preliminary data.</text>
</comment>
<name>A0ABP9Z236_9FUNG</name>
<evidence type="ECO:0000313" key="2">
    <source>
        <dbReference type="EMBL" id="GAA5813170.1"/>
    </source>
</evidence>
<feature type="compositionally biased region" description="Polar residues" evidence="1">
    <location>
        <begin position="142"/>
        <end position="156"/>
    </location>
</feature>
<feature type="region of interest" description="Disordered" evidence="1">
    <location>
        <begin position="478"/>
        <end position="497"/>
    </location>
</feature>
<gene>
    <name evidence="2" type="ORF">MFLAVUS_006644</name>
</gene>
<dbReference type="EMBL" id="BAABUK010000016">
    <property type="protein sequence ID" value="GAA5813170.1"/>
    <property type="molecule type" value="Genomic_DNA"/>
</dbReference>
<feature type="region of interest" description="Disordered" evidence="1">
    <location>
        <begin position="106"/>
        <end position="230"/>
    </location>
</feature>
<organism evidence="2 3">
    <name type="scientific">Mucor flavus</name>
    <dbReference type="NCBI Taxonomy" id="439312"/>
    <lineage>
        <taxon>Eukaryota</taxon>
        <taxon>Fungi</taxon>
        <taxon>Fungi incertae sedis</taxon>
        <taxon>Mucoromycota</taxon>
        <taxon>Mucoromycotina</taxon>
        <taxon>Mucoromycetes</taxon>
        <taxon>Mucorales</taxon>
        <taxon>Mucorineae</taxon>
        <taxon>Mucoraceae</taxon>
        <taxon>Mucor</taxon>
    </lineage>
</organism>
<keyword evidence="3" id="KW-1185">Reference proteome</keyword>
<feature type="compositionally biased region" description="Basic and acidic residues" evidence="1">
    <location>
        <begin position="106"/>
        <end position="119"/>
    </location>
</feature>
<proteinExistence type="predicted"/>
<evidence type="ECO:0000313" key="3">
    <source>
        <dbReference type="Proteomes" id="UP001473302"/>
    </source>
</evidence>
<reference evidence="2 3" key="1">
    <citation type="submission" date="2024-04" db="EMBL/GenBank/DDBJ databases">
        <title>genome sequences of Mucor flavus KT1a and Helicostylum pulchrum KT1b strains isolated from the surface of a dry-aged beef.</title>
        <authorList>
            <person name="Toyotome T."/>
            <person name="Hosono M."/>
            <person name="Torimaru M."/>
            <person name="Fukuda K."/>
            <person name="Mikami N."/>
        </authorList>
    </citation>
    <scope>NUCLEOTIDE SEQUENCE [LARGE SCALE GENOMIC DNA]</scope>
    <source>
        <strain evidence="2 3">KT1a</strain>
    </source>
</reference>
<accession>A0ABP9Z236</accession>
<feature type="compositionally biased region" description="Pro residues" evidence="1">
    <location>
        <begin position="165"/>
        <end position="181"/>
    </location>
</feature>
<feature type="compositionally biased region" description="Polar residues" evidence="1">
    <location>
        <begin position="183"/>
        <end position="205"/>
    </location>
</feature>